<comment type="caution">
    <text evidence="1">The sequence shown here is derived from an EMBL/GenBank/DDBJ whole genome shotgun (WGS) entry which is preliminary data.</text>
</comment>
<protein>
    <submittedName>
        <fullName evidence="1">Uncharacterized protein</fullName>
    </submittedName>
</protein>
<reference evidence="1" key="1">
    <citation type="submission" date="2023-06" db="EMBL/GenBank/DDBJ databases">
        <title>Genome-scale phylogeny and comparative genomics of the fungal order Sordariales.</title>
        <authorList>
            <consortium name="Lawrence Berkeley National Laboratory"/>
            <person name="Hensen N."/>
            <person name="Bonometti L."/>
            <person name="Westerberg I."/>
            <person name="Brannstrom I.O."/>
            <person name="Guillou S."/>
            <person name="Cros-Aarteil S."/>
            <person name="Calhoun S."/>
            <person name="Haridas S."/>
            <person name="Kuo A."/>
            <person name="Mondo S."/>
            <person name="Pangilinan J."/>
            <person name="Riley R."/>
            <person name="Labutti K."/>
            <person name="Andreopoulos B."/>
            <person name="Lipzen A."/>
            <person name="Chen C."/>
            <person name="Yanf M."/>
            <person name="Daum C."/>
            <person name="Ng V."/>
            <person name="Clum A."/>
            <person name="Steindorff A."/>
            <person name="Ohm R."/>
            <person name="Martin F."/>
            <person name="Silar P."/>
            <person name="Natvig D."/>
            <person name="Lalanne C."/>
            <person name="Gautier V."/>
            <person name="Ament-Velasquez S.L."/>
            <person name="Kruys A."/>
            <person name="Hutchinson M.I."/>
            <person name="Powell A.J."/>
            <person name="Barry K."/>
            <person name="Miller A.N."/>
            <person name="Grigoriev I.V."/>
            <person name="Debuchy R."/>
            <person name="Gladieux P."/>
            <person name="Thoren M.H."/>
            <person name="Johannesson H."/>
        </authorList>
    </citation>
    <scope>NUCLEOTIDE SEQUENCE</scope>
    <source>
        <strain evidence="1">CBS 606.72</strain>
    </source>
</reference>
<gene>
    <name evidence="1" type="ORF">B0T14DRAFT_505313</name>
</gene>
<sequence>MPHRNAIALWARSQLKASANDSFDFLIQQLLVVYVEQRALDHANSLEPNTGDAFLKSQNEWLDKLLMMRCMWNVWSCETFCVLDSRGQPLTGSTKAVQDYLHQFAGLEISWLEKVVLRELDKLQTGIKGDQPLLTSAYHIGVWIAMWQLIMMYRQPAPLWFQRAQFRETTEELFNKVVVLYSALFRTTKALNHLIGAGSRVFGGKPIVAEAFEKAWASHTKFYNSFRYQFSGDELIQGLVIKKESEVLRRKRGRK</sequence>
<evidence type="ECO:0000313" key="2">
    <source>
        <dbReference type="Proteomes" id="UP001175000"/>
    </source>
</evidence>
<dbReference type="AlphaFoldDB" id="A0AA40CBQ5"/>
<organism evidence="1 2">
    <name type="scientific">Immersiella caudata</name>
    <dbReference type="NCBI Taxonomy" id="314043"/>
    <lineage>
        <taxon>Eukaryota</taxon>
        <taxon>Fungi</taxon>
        <taxon>Dikarya</taxon>
        <taxon>Ascomycota</taxon>
        <taxon>Pezizomycotina</taxon>
        <taxon>Sordariomycetes</taxon>
        <taxon>Sordariomycetidae</taxon>
        <taxon>Sordariales</taxon>
        <taxon>Lasiosphaeriaceae</taxon>
        <taxon>Immersiella</taxon>
    </lineage>
</organism>
<accession>A0AA40CBQ5</accession>
<evidence type="ECO:0000313" key="1">
    <source>
        <dbReference type="EMBL" id="KAK0632871.1"/>
    </source>
</evidence>
<dbReference type="Proteomes" id="UP001175000">
    <property type="component" value="Unassembled WGS sequence"/>
</dbReference>
<proteinExistence type="predicted"/>
<keyword evidence="2" id="KW-1185">Reference proteome</keyword>
<dbReference type="EMBL" id="JAULSU010000001">
    <property type="protein sequence ID" value="KAK0632871.1"/>
    <property type="molecule type" value="Genomic_DNA"/>
</dbReference>
<name>A0AA40CBQ5_9PEZI</name>